<evidence type="ECO:0000313" key="1">
    <source>
        <dbReference type="EMBL" id="KAF5842278.1"/>
    </source>
</evidence>
<protein>
    <recommendedName>
        <fullName evidence="3">Encoded protein</fullName>
    </recommendedName>
</protein>
<proteinExistence type="predicted"/>
<sequence length="152" mass="16812">MQQALYVLRILCAHQSNSVQHSEGSIWRATNGAHHSERQHLDGNNWGTRSLRSAGGGQQMGHTTSEGNIWRATNGAHHNQRQHLEGSIWGTPQSEGNIWRATNGAHHSLRQHSEDSIWGTPQSEVNIWRATIGAHHSLRATFGGQQLGHTEA</sequence>
<dbReference type="Proteomes" id="UP000815325">
    <property type="component" value="Unassembled WGS sequence"/>
</dbReference>
<comment type="caution">
    <text evidence="1">The sequence shown here is derived from an EMBL/GenBank/DDBJ whole genome shotgun (WGS) entry which is preliminary data.</text>
</comment>
<evidence type="ECO:0008006" key="3">
    <source>
        <dbReference type="Google" id="ProtNLM"/>
    </source>
</evidence>
<organism evidence="1 2">
    <name type="scientific">Dunaliella salina</name>
    <name type="common">Green alga</name>
    <name type="synonym">Protococcus salinus</name>
    <dbReference type="NCBI Taxonomy" id="3046"/>
    <lineage>
        <taxon>Eukaryota</taxon>
        <taxon>Viridiplantae</taxon>
        <taxon>Chlorophyta</taxon>
        <taxon>core chlorophytes</taxon>
        <taxon>Chlorophyceae</taxon>
        <taxon>CS clade</taxon>
        <taxon>Chlamydomonadales</taxon>
        <taxon>Dunaliellaceae</taxon>
        <taxon>Dunaliella</taxon>
    </lineage>
</organism>
<gene>
    <name evidence="1" type="ORF">DUNSADRAFT_8341</name>
</gene>
<evidence type="ECO:0000313" key="2">
    <source>
        <dbReference type="Proteomes" id="UP000815325"/>
    </source>
</evidence>
<accession>A0ABQ7H606</accession>
<keyword evidence="2" id="KW-1185">Reference proteome</keyword>
<reference evidence="1" key="1">
    <citation type="submission" date="2017-08" db="EMBL/GenBank/DDBJ databases">
        <authorList>
            <person name="Polle J.E."/>
            <person name="Barry K."/>
            <person name="Cushman J."/>
            <person name="Schmutz J."/>
            <person name="Tran D."/>
            <person name="Hathwaick L.T."/>
            <person name="Yim W.C."/>
            <person name="Jenkins J."/>
            <person name="Mckie-Krisberg Z.M."/>
            <person name="Prochnik S."/>
            <person name="Lindquist E."/>
            <person name="Dockter R.B."/>
            <person name="Adam C."/>
            <person name="Molina H."/>
            <person name="Bunkerborg J."/>
            <person name="Jin E."/>
            <person name="Buchheim M."/>
            <person name="Magnuson J."/>
        </authorList>
    </citation>
    <scope>NUCLEOTIDE SEQUENCE</scope>
    <source>
        <strain evidence="1">CCAP 19/18</strain>
    </source>
</reference>
<dbReference type="EMBL" id="MU069465">
    <property type="protein sequence ID" value="KAF5842278.1"/>
    <property type="molecule type" value="Genomic_DNA"/>
</dbReference>
<name>A0ABQ7H606_DUNSA</name>